<evidence type="ECO:0000259" key="4">
    <source>
        <dbReference type="PROSITE" id="PS50059"/>
    </source>
</evidence>
<feature type="transmembrane region" description="Helical" evidence="3">
    <location>
        <begin position="53"/>
        <end position="71"/>
    </location>
</feature>
<evidence type="ECO:0000256" key="3">
    <source>
        <dbReference type="SAM" id="Phobius"/>
    </source>
</evidence>
<keyword evidence="3" id="KW-0812">Transmembrane</keyword>
<dbReference type="Gene3D" id="3.10.50.40">
    <property type="match status" value="1"/>
</dbReference>
<dbReference type="EC" id="5.2.1.8" evidence="1"/>
<protein>
    <recommendedName>
        <fullName evidence="1">peptidylprolyl isomerase</fullName>
        <ecNumber evidence="1">5.2.1.8</ecNumber>
    </recommendedName>
</protein>
<dbReference type="EMBL" id="HE575323">
    <property type="protein sequence ID" value="CCC94555.1"/>
    <property type="molecule type" value="Genomic_DNA"/>
</dbReference>
<gene>
    <name evidence="5" type="ORF">TCIL3000_10_13380</name>
</gene>
<proteinExistence type="predicted"/>
<dbReference type="SUPFAM" id="SSF54534">
    <property type="entry name" value="FKBP-like"/>
    <property type="match status" value="1"/>
</dbReference>
<feature type="region of interest" description="Disordered" evidence="2">
    <location>
        <begin position="1"/>
        <end position="41"/>
    </location>
</feature>
<organism evidence="5">
    <name type="scientific">Trypanosoma congolense (strain IL3000)</name>
    <dbReference type="NCBI Taxonomy" id="1068625"/>
    <lineage>
        <taxon>Eukaryota</taxon>
        <taxon>Discoba</taxon>
        <taxon>Euglenozoa</taxon>
        <taxon>Kinetoplastea</taxon>
        <taxon>Metakinetoplastina</taxon>
        <taxon>Trypanosomatida</taxon>
        <taxon>Trypanosomatidae</taxon>
        <taxon>Trypanosoma</taxon>
        <taxon>Nannomonas</taxon>
    </lineage>
</organism>
<dbReference type="PROSITE" id="PS50059">
    <property type="entry name" value="FKBP_PPIASE"/>
    <property type="match status" value="1"/>
</dbReference>
<dbReference type="InterPro" id="IPR046357">
    <property type="entry name" value="PPIase_dom_sf"/>
</dbReference>
<dbReference type="GO" id="GO:0003755">
    <property type="term" value="F:peptidyl-prolyl cis-trans isomerase activity"/>
    <property type="evidence" value="ECO:0007669"/>
    <property type="project" value="UniProtKB-KW"/>
</dbReference>
<evidence type="ECO:0000313" key="5">
    <source>
        <dbReference type="EMBL" id="CCC94555.1"/>
    </source>
</evidence>
<sequence>MVPVQRGTAVLRQRDHRSANDAVAEEEARHDTNKKKTSNAEKSAVLTRELSAVLWYGVALLVLIVLISKLGHTLYVASKNSEAEDSIFMDYLRNRWSREGDALIAKTSNDPSFTRYSDTRIYFRAIKRRVPLDGTKPPRFVWKISLPEVNDDNHWLGDVDGSAAPGNEENNTRVPWHNITSGMQCVGESISVSFRAVAFLSDGMRFMSTYSSPDKLSTYKVQDHIGCMKAIFPLMCIGDKWEVVCPPEAGFGPHGHQDVPPEATTVWQVHLEGIRGNGPRTRGEVETLLASVVLRATGEAPMTRRELYERARKGGERFQGNPTT</sequence>
<keyword evidence="1" id="KW-0413">Isomerase</keyword>
<keyword evidence="1" id="KW-0697">Rotamase</keyword>
<name>G0UYT8_TRYCI</name>
<comment type="catalytic activity">
    <reaction evidence="1">
        <text>[protein]-peptidylproline (omega=180) = [protein]-peptidylproline (omega=0)</text>
        <dbReference type="Rhea" id="RHEA:16237"/>
        <dbReference type="Rhea" id="RHEA-COMP:10747"/>
        <dbReference type="Rhea" id="RHEA-COMP:10748"/>
        <dbReference type="ChEBI" id="CHEBI:83833"/>
        <dbReference type="ChEBI" id="CHEBI:83834"/>
        <dbReference type="EC" id="5.2.1.8"/>
    </reaction>
</comment>
<dbReference type="AlphaFoldDB" id="G0UYT8"/>
<accession>G0UYT8</accession>
<dbReference type="InterPro" id="IPR001179">
    <property type="entry name" value="PPIase_FKBP_dom"/>
</dbReference>
<reference evidence="5" key="1">
    <citation type="journal article" date="2012" name="Proc. Natl. Acad. Sci. U.S.A.">
        <title>Antigenic diversity is generated by distinct evolutionary mechanisms in African trypanosome species.</title>
        <authorList>
            <person name="Jackson A.P."/>
            <person name="Berry A."/>
            <person name="Aslett M."/>
            <person name="Allison H.C."/>
            <person name="Burton P."/>
            <person name="Vavrova-Anderson J."/>
            <person name="Brown R."/>
            <person name="Browne H."/>
            <person name="Corton N."/>
            <person name="Hauser H."/>
            <person name="Gamble J."/>
            <person name="Gilderthorp R."/>
            <person name="Marcello L."/>
            <person name="McQuillan J."/>
            <person name="Otto T.D."/>
            <person name="Quail M.A."/>
            <person name="Sanders M.J."/>
            <person name="van Tonder A."/>
            <person name="Ginger M.L."/>
            <person name="Field M.C."/>
            <person name="Barry J.D."/>
            <person name="Hertz-Fowler C."/>
            <person name="Berriman M."/>
        </authorList>
    </citation>
    <scope>NUCLEOTIDE SEQUENCE</scope>
    <source>
        <strain evidence="5">IL3000</strain>
    </source>
</reference>
<keyword evidence="3" id="KW-1133">Transmembrane helix</keyword>
<keyword evidence="3" id="KW-0472">Membrane</keyword>
<feature type="domain" description="PPIase FKBP-type" evidence="4">
    <location>
        <begin position="187"/>
        <end position="275"/>
    </location>
</feature>
<evidence type="ECO:0000256" key="2">
    <source>
        <dbReference type="SAM" id="MobiDB-lite"/>
    </source>
</evidence>
<dbReference type="VEuPathDB" id="TriTrypDB:TcIL3000_10_13380"/>
<dbReference type="Pfam" id="PF00254">
    <property type="entry name" value="FKBP_C"/>
    <property type="match status" value="1"/>
</dbReference>
<evidence type="ECO:0000256" key="1">
    <source>
        <dbReference type="PROSITE-ProRule" id="PRU00277"/>
    </source>
</evidence>